<accession>H0EHW9</accession>
<sequence>MENCRNTTAAPHCLFTPPLLLQARIYHNWPSLMSMISSNE</sequence>
<gene>
    <name evidence="1" type="ORF">M7I_2112</name>
</gene>
<dbReference type="Proteomes" id="UP000005446">
    <property type="component" value="Unassembled WGS sequence"/>
</dbReference>
<proteinExistence type="predicted"/>
<evidence type="ECO:0000313" key="1">
    <source>
        <dbReference type="EMBL" id="EHL01762.1"/>
    </source>
</evidence>
<name>H0EHW9_GLAL7</name>
<keyword evidence="2" id="KW-1185">Reference proteome</keyword>
<evidence type="ECO:0000313" key="2">
    <source>
        <dbReference type="Proteomes" id="UP000005446"/>
    </source>
</evidence>
<dbReference type="InParanoid" id="H0EHW9"/>
<organism evidence="1 2">
    <name type="scientific">Glarea lozoyensis (strain ATCC 74030 / MF5533)</name>
    <dbReference type="NCBI Taxonomy" id="1104152"/>
    <lineage>
        <taxon>Eukaryota</taxon>
        <taxon>Fungi</taxon>
        <taxon>Dikarya</taxon>
        <taxon>Ascomycota</taxon>
        <taxon>Pezizomycotina</taxon>
        <taxon>Leotiomycetes</taxon>
        <taxon>Helotiales</taxon>
        <taxon>Helotiaceae</taxon>
        <taxon>Glarea</taxon>
    </lineage>
</organism>
<dbReference type="HOGENOM" id="CLU_3299512_0_0_1"/>
<reference evidence="1 2" key="1">
    <citation type="journal article" date="2012" name="Eukaryot. Cell">
        <title>Genome sequence of the fungus Glarea lozoyensis: the first genome sequence of a species from the Helotiaceae family.</title>
        <authorList>
            <person name="Youssar L."/>
            <person name="Gruening B.A."/>
            <person name="Erxleben A."/>
            <person name="Guenther S."/>
            <person name="Huettel W."/>
        </authorList>
    </citation>
    <scope>NUCLEOTIDE SEQUENCE [LARGE SCALE GENOMIC DNA]</scope>
    <source>
        <strain evidence="2">ATCC 74030 / MF5533</strain>
    </source>
</reference>
<dbReference type="AlphaFoldDB" id="H0EHW9"/>
<dbReference type="EMBL" id="AGUE01000044">
    <property type="protein sequence ID" value="EHL01762.1"/>
    <property type="molecule type" value="Genomic_DNA"/>
</dbReference>
<comment type="caution">
    <text evidence="1">The sequence shown here is derived from an EMBL/GenBank/DDBJ whole genome shotgun (WGS) entry which is preliminary data.</text>
</comment>
<protein>
    <submittedName>
        <fullName evidence="1">Uncharacterized protein</fullName>
    </submittedName>
</protein>